<keyword evidence="2" id="KW-1185">Reference proteome</keyword>
<comment type="caution">
    <text evidence="1">The sequence shown here is derived from an EMBL/GenBank/DDBJ whole genome shotgun (WGS) entry which is preliminary data.</text>
</comment>
<feature type="non-terminal residue" evidence="1">
    <location>
        <position position="1"/>
    </location>
</feature>
<organism evidence="1 2">
    <name type="scientific">Perkinsus olseni</name>
    <name type="common">Perkinsus atlanticus</name>
    <dbReference type="NCBI Taxonomy" id="32597"/>
    <lineage>
        <taxon>Eukaryota</taxon>
        <taxon>Sar</taxon>
        <taxon>Alveolata</taxon>
        <taxon>Perkinsozoa</taxon>
        <taxon>Perkinsea</taxon>
        <taxon>Perkinsida</taxon>
        <taxon>Perkinsidae</taxon>
        <taxon>Perkinsus</taxon>
    </lineage>
</organism>
<gene>
    <name evidence="1" type="ORF">FOZ63_010538</name>
</gene>
<name>A0A7J6UKD7_PEROL</name>
<evidence type="ECO:0000313" key="1">
    <source>
        <dbReference type="EMBL" id="KAF4757478.1"/>
    </source>
</evidence>
<feature type="non-terminal residue" evidence="1">
    <location>
        <position position="165"/>
    </location>
</feature>
<dbReference type="Proteomes" id="UP000553632">
    <property type="component" value="Unassembled WGS sequence"/>
</dbReference>
<reference evidence="1 2" key="1">
    <citation type="submission" date="2020-04" db="EMBL/GenBank/DDBJ databases">
        <title>Perkinsus olseni comparative genomics.</title>
        <authorList>
            <person name="Bogema D.R."/>
        </authorList>
    </citation>
    <scope>NUCLEOTIDE SEQUENCE [LARGE SCALE GENOMIC DNA]</scope>
    <source>
        <strain evidence="1 2">ATCC PRA-207</strain>
    </source>
</reference>
<dbReference type="EMBL" id="JABANO010002622">
    <property type="protein sequence ID" value="KAF4757478.1"/>
    <property type="molecule type" value="Genomic_DNA"/>
</dbReference>
<dbReference type="AlphaFoldDB" id="A0A7J6UKD7"/>
<accession>A0A7J6UKD7</accession>
<protein>
    <submittedName>
        <fullName evidence="1">Uncharacterized protein</fullName>
    </submittedName>
</protein>
<sequence length="165" mass="18484">RAKDHINHLVGLVSDEIVQESFDREDETSVIVMDRMYTSAGCLTYGLSPPVSSRVANFIYNCGTDGREIASCGVHKYDGAFTRVYLSGNAHQACRCWKRRYTEKLGGLWYEELLSPPEGRLNSTDMNDGQQTWVQEEVSTARSPSYVRAGGGYVALDEMIKDKET</sequence>
<proteinExistence type="predicted"/>
<evidence type="ECO:0000313" key="2">
    <source>
        <dbReference type="Proteomes" id="UP000553632"/>
    </source>
</evidence>